<organism evidence="1 2">
    <name type="scientific">candidate division WOR_3 bacterium SM1_77</name>
    <dbReference type="NCBI Taxonomy" id="1703778"/>
    <lineage>
        <taxon>Bacteria</taxon>
        <taxon>Bacteria division WOR-3</taxon>
    </lineage>
</organism>
<accession>A0A0S8K3M8</accession>
<sequence>MYINTSSRIFIQFNLLQDCCYTKCLYEITEYYYIDLILRNLAANWRSSSIIIKNKTEPTAQSEDAKIQSQYFSLKSNHFTLLYKIYTIKYIIRIVDLSSRV</sequence>
<evidence type="ECO:0000313" key="1">
    <source>
        <dbReference type="EMBL" id="KPL15803.1"/>
    </source>
</evidence>
<name>A0A0S8K3M8_UNCW3</name>
<dbReference type="Proteomes" id="UP000050975">
    <property type="component" value="Unassembled WGS sequence"/>
</dbReference>
<dbReference type="AlphaFoldDB" id="A0A0S8K3M8"/>
<reference evidence="1 2" key="1">
    <citation type="journal article" date="2015" name="Microbiome">
        <title>Genomic resolution of linkages in carbon, nitrogen, and sulfur cycling among widespread estuary sediment bacteria.</title>
        <authorList>
            <person name="Baker B.J."/>
            <person name="Lazar C.S."/>
            <person name="Teske A.P."/>
            <person name="Dick G.J."/>
        </authorList>
    </citation>
    <scope>NUCLEOTIDE SEQUENCE [LARGE SCALE GENOMIC DNA]</scope>
    <source>
        <strain evidence="1">SM1_77</strain>
    </source>
</reference>
<evidence type="ECO:0000313" key="2">
    <source>
        <dbReference type="Proteomes" id="UP000050975"/>
    </source>
</evidence>
<dbReference type="EMBL" id="LJVE01000005">
    <property type="protein sequence ID" value="KPL15803.1"/>
    <property type="molecule type" value="Genomic_DNA"/>
</dbReference>
<proteinExistence type="predicted"/>
<protein>
    <submittedName>
        <fullName evidence="1">Uncharacterized protein</fullName>
    </submittedName>
</protein>
<gene>
    <name evidence="1" type="ORF">AMJ74_00750</name>
</gene>
<comment type="caution">
    <text evidence="1">The sequence shown here is derived from an EMBL/GenBank/DDBJ whole genome shotgun (WGS) entry which is preliminary data.</text>
</comment>